<dbReference type="InterPro" id="IPR006620">
    <property type="entry name" value="Pro_4_hyd_alph"/>
</dbReference>
<keyword evidence="13" id="KW-0175">Coiled coil</keyword>
<evidence type="ECO:0000256" key="4">
    <source>
        <dbReference type="ARBA" id="ARBA00006511"/>
    </source>
</evidence>
<dbReference type="OrthoDB" id="420380at2759"/>
<keyword evidence="14" id="KW-0732">Signal</keyword>
<dbReference type="HOGENOM" id="CLU_024155_1_1_1"/>
<feature type="signal peptide" evidence="14">
    <location>
        <begin position="1"/>
        <end position="23"/>
    </location>
</feature>
<dbReference type="InterPro" id="IPR011990">
    <property type="entry name" value="TPR-like_helical_dom_sf"/>
</dbReference>
<dbReference type="PhylomeDB" id="B3P580"/>
<gene>
    <name evidence="16" type="primary">Dere\GG11755</name>
    <name evidence="16" type="ORF">Dere_GG11755</name>
</gene>
<evidence type="ECO:0000256" key="10">
    <source>
        <dbReference type="ARBA" id="ARBA00023002"/>
    </source>
</evidence>
<dbReference type="PANTHER" id="PTHR10869">
    <property type="entry name" value="PROLYL 4-HYDROXYLASE ALPHA SUBUNIT"/>
    <property type="match status" value="1"/>
</dbReference>
<dbReference type="Gene3D" id="2.60.120.620">
    <property type="entry name" value="q2cbj1_9rhob like domain"/>
    <property type="match status" value="1"/>
</dbReference>
<dbReference type="Pfam" id="PF08336">
    <property type="entry name" value="P4Ha_N"/>
    <property type="match status" value="1"/>
</dbReference>
<evidence type="ECO:0000256" key="8">
    <source>
        <dbReference type="ARBA" id="ARBA00022896"/>
    </source>
</evidence>
<keyword evidence="11" id="KW-0408">Iron</keyword>
<dbReference type="KEGG" id="der:6555343"/>
<evidence type="ECO:0000256" key="12">
    <source>
        <dbReference type="ARBA" id="ARBA00023180"/>
    </source>
</evidence>
<feature type="coiled-coil region" evidence="13">
    <location>
        <begin position="35"/>
        <end position="70"/>
    </location>
</feature>
<evidence type="ECO:0000256" key="9">
    <source>
        <dbReference type="ARBA" id="ARBA00022964"/>
    </source>
</evidence>
<dbReference type="AlphaFoldDB" id="B3P580"/>
<dbReference type="InterPro" id="IPR045054">
    <property type="entry name" value="P4HA-like"/>
</dbReference>
<dbReference type="GO" id="GO:0004656">
    <property type="term" value="F:procollagen-proline 4-dioxygenase activity"/>
    <property type="evidence" value="ECO:0007669"/>
    <property type="project" value="UniProtKB-EC"/>
</dbReference>
<evidence type="ECO:0000256" key="3">
    <source>
        <dbReference type="ARBA" id="ARBA00004319"/>
    </source>
</evidence>
<dbReference type="InterPro" id="IPR044862">
    <property type="entry name" value="Pro_4_hyd_alph_FE2OG_OXY"/>
</dbReference>
<feature type="chain" id="PRO_5002796176" description="procollagen-proline 4-dioxygenase" evidence="14">
    <location>
        <begin position="24"/>
        <end position="527"/>
    </location>
</feature>
<keyword evidence="6" id="KW-0479">Metal-binding</keyword>
<dbReference type="GO" id="GO:0005506">
    <property type="term" value="F:iron ion binding"/>
    <property type="evidence" value="ECO:0007669"/>
    <property type="project" value="InterPro"/>
</dbReference>
<dbReference type="EMBL" id="CH954182">
    <property type="protein sequence ID" value="EDV53063.1"/>
    <property type="molecule type" value="Genomic_DNA"/>
</dbReference>
<evidence type="ECO:0000256" key="6">
    <source>
        <dbReference type="ARBA" id="ARBA00022723"/>
    </source>
</evidence>
<reference evidence="16 17" key="2">
    <citation type="journal article" date="2008" name="Bioinformatics">
        <title>Assembly reconciliation.</title>
        <authorList>
            <person name="Zimin A.V."/>
            <person name="Smith D.R."/>
            <person name="Sutton G."/>
            <person name="Yorke J.A."/>
        </authorList>
    </citation>
    <scope>NUCLEOTIDE SEQUENCE [LARGE SCALE GENOMIC DNA]</scope>
    <source>
        <strain evidence="16 17">TSC#14021-0224.01</strain>
    </source>
</reference>
<keyword evidence="12" id="KW-0325">Glycoprotein</keyword>
<keyword evidence="17" id="KW-1185">Reference proteome</keyword>
<keyword evidence="8" id="KW-0847">Vitamin C</keyword>
<evidence type="ECO:0000259" key="15">
    <source>
        <dbReference type="PROSITE" id="PS51471"/>
    </source>
</evidence>
<reference evidence="16 17" key="1">
    <citation type="journal article" date="2007" name="Nature">
        <title>Evolution of genes and genomes on the Drosophila phylogeny.</title>
        <authorList>
            <consortium name="Drosophila 12 Genomes Consortium"/>
            <person name="Clark A.G."/>
            <person name="Eisen M.B."/>
            <person name="Smith D.R."/>
            <person name="Bergman C.M."/>
            <person name="Oliver B."/>
            <person name="Markow T.A."/>
            <person name="Kaufman T.C."/>
            <person name="Kellis M."/>
            <person name="Gelbart W."/>
            <person name="Iyer V.N."/>
            <person name="Pollard D.A."/>
            <person name="Sackton T.B."/>
            <person name="Larracuente A.M."/>
            <person name="Singh N.D."/>
            <person name="Abad J.P."/>
            <person name="Abt D.N."/>
            <person name="Adryan B."/>
            <person name="Aguade M."/>
            <person name="Akashi H."/>
            <person name="Anderson W.W."/>
            <person name="Aquadro C.F."/>
            <person name="Ardell D.H."/>
            <person name="Arguello R."/>
            <person name="Artieri C.G."/>
            <person name="Barbash D.A."/>
            <person name="Barker D."/>
            <person name="Barsanti P."/>
            <person name="Batterham P."/>
            <person name="Batzoglou S."/>
            <person name="Begun D."/>
            <person name="Bhutkar A."/>
            <person name="Blanco E."/>
            <person name="Bosak S.A."/>
            <person name="Bradley R.K."/>
            <person name="Brand A.D."/>
            <person name="Brent M.R."/>
            <person name="Brooks A.N."/>
            <person name="Brown R.H."/>
            <person name="Butlin R.K."/>
            <person name="Caggese C."/>
            <person name="Calvi B.R."/>
            <person name="Bernardo de Carvalho A."/>
            <person name="Caspi A."/>
            <person name="Castrezana S."/>
            <person name="Celniker S.E."/>
            <person name="Chang J.L."/>
            <person name="Chapple C."/>
            <person name="Chatterji S."/>
            <person name="Chinwalla A."/>
            <person name="Civetta A."/>
            <person name="Clifton S.W."/>
            <person name="Comeron J.M."/>
            <person name="Costello J.C."/>
            <person name="Coyne J.A."/>
            <person name="Daub J."/>
            <person name="David R.G."/>
            <person name="Delcher A.L."/>
            <person name="Delehaunty K."/>
            <person name="Do C.B."/>
            <person name="Ebling H."/>
            <person name="Edwards K."/>
            <person name="Eickbush T."/>
            <person name="Evans J.D."/>
            <person name="Filipski A."/>
            <person name="Findeiss S."/>
            <person name="Freyhult E."/>
            <person name="Fulton L."/>
            <person name="Fulton R."/>
            <person name="Garcia A.C."/>
            <person name="Gardiner A."/>
            <person name="Garfield D.A."/>
            <person name="Garvin B.E."/>
            <person name="Gibson G."/>
            <person name="Gilbert D."/>
            <person name="Gnerre S."/>
            <person name="Godfrey J."/>
            <person name="Good R."/>
            <person name="Gotea V."/>
            <person name="Gravely B."/>
            <person name="Greenberg A.J."/>
            <person name="Griffiths-Jones S."/>
            <person name="Gross S."/>
            <person name="Guigo R."/>
            <person name="Gustafson E.A."/>
            <person name="Haerty W."/>
            <person name="Hahn M.W."/>
            <person name="Halligan D.L."/>
            <person name="Halpern A.L."/>
            <person name="Halter G.M."/>
            <person name="Han M.V."/>
            <person name="Heger A."/>
            <person name="Hillier L."/>
            <person name="Hinrichs A.S."/>
            <person name="Holmes I."/>
            <person name="Hoskins R.A."/>
            <person name="Hubisz M.J."/>
            <person name="Hultmark D."/>
            <person name="Huntley M.A."/>
            <person name="Jaffe D.B."/>
            <person name="Jagadeeshan S."/>
            <person name="Jeck W.R."/>
            <person name="Johnson J."/>
            <person name="Jones C.D."/>
            <person name="Jordan W.C."/>
            <person name="Karpen G.H."/>
            <person name="Kataoka E."/>
            <person name="Keightley P.D."/>
            <person name="Kheradpour P."/>
            <person name="Kirkness E.F."/>
            <person name="Koerich L.B."/>
            <person name="Kristiansen K."/>
            <person name="Kudrna D."/>
            <person name="Kulathinal R.J."/>
            <person name="Kumar S."/>
            <person name="Kwok R."/>
            <person name="Lander E."/>
            <person name="Langley C.H."/>
            <person name="Lapoint R."/>
            <person name="Lazzaro B.P."/>
            <person name="Lee S.J."/>
            <person name="Levesque L."/>
            <person name="Li R."/>
            <person name="Lin C.F."/>
            <person name="Lin M.F."/>
            <person name="Lindblad-Toh K."/>
            <person name="Llopart A."/>
            <person name="Long M."/>
            <person name="Low L."/>
            <person name="Lozovsky E."/>
            <person name="Lu J."/>
            <person name="Luo M."/>
            <person name="Machado C.A."/>
            <person name="Makalowski W."/>
            <person name="Marzo M."/>
            <person name="Matsuda M."/>
            <person name="Matzkin L."/>
            <person name="McAllister B."/>
            <person name="McBride C.S."/>
            <person name="McKernan B."/>
            <person name="McKernan K."/>
            <person name="Mendez-Lago M."/>
            <person name="Minx P."/>
            <person name="Mollenhauer M.U."/>
            <person name="Montooth K."/>
            <person name="Mount S.M."/>
            <person name="Mu X."/>
            <person name="Myers E."/>
            <person name="Negre B."/>
            <person name="Newfeld S."/>
            <person name="Nielsen R."/>
            <person name="Noor M.A."/>
            <person name="O'Grady P."/>
            <person name="Pachter L."/>
            <person name="Papaceit M."/>
            <person name="Parisi M.J."/>
            <person name="Parisi M."/>
            <person name="Parts L."/>
            <person name="Pedersen J.S."/>
            <person name="Pesole G."/>
            <person name="Phillippy A.M."/>
            <person name="Ponting C.P."/>
            <person name="Pop M."/>
            <person name="Porcelli D."/>
            <person name="Powell J.R."/>
            <person name="Prohaska S."/>
            <person name="Pruitt K."/>
            <person name="Puig M."/>
            <person name="Quesneville H."/>
            <person name="Ram K.R."/>
            <person name="Rand D."/>
            <person name="Rasmussen M.D."/>
            <person name="Reed L.K."/>
            <person name="Reenan R."/>
            <person name="Reily A."/>
            <person name="Remington K.A."/>
            <person name="Rieger T.T."/>
            <person name="Ritchie M.G."/>
            <person name="Robin C."/>
            <person name="Rogers Y.H."/>
            <person name="Rohde C."/>
            <person name="Rozas J."/>
            <person name="Rubenfield M.J."/>
            <person name="Ruiz A."/>
            <person name="Russo S."/>
            <person name="Salzberg S.L."/>
            <person name="Sanchez-Gracia A."/>
            <person name="Saranga D.J."/>
            <person name="Sato H."/>
            <person name="Schaeffer S.W."/>
            <person name="Schatz M.C."/>
            <person name="Schlenke T."/>
            <person name="Schwartz R."/>
            <person name="Segarra C."/>
            <person name="Singh R.S."/>
            <person name="Sirot L."/>
            <person name="Sirota M."/>
            <person name="Sisneros N.B."/>
            <person name="Smith C.D."/>
            <person name="Smith T.F."/>
            <person name="Spieth J."/>
            <person name="Stage D.E."/>
            <person name="Stark A."/>
            <person name="Stephan W."/>
            <person name="Strausberg R.L."/>
            <person name="Strempel S."/>
            <person name="Sturgill D."/>
            <person name="Sutton G."/>
            <person name="Sutton G.G."/>
            <person name="Tao W."/>
            <person name="Teichmann S."/>
            <person name="Tobari Y.N."/>
            <person name="Tomimura Y."/>
            <person name="Tsolas J.M."/>
            <person name="Valente V.L."/>
            <person name="Venter E."/>
            <person name="Venter J.C."/>
            <person name="Vicario S."/>
            <person name="Vieira F.G."/>
            <person name="Vilella A.J."/>
            <person name="Villasante A."/>
            <person name="Walenz B."/>
            <person name="Wang J."/>
            <person name="Wasserman M."/>
            <person name="Watts T."/>
            <person name="Wilson D."/>
            <person name="Wilson R.K."/>
            <person name="Wing R.A."/>
            <person name="Wolfner M.F."/>
            <person name="Wong A."/>
            <person name="Wong G.K."/>
            <person name="Wu C.I."/>
            <person name="Wu G."/>
            <person name="Yamamoto D."/>
            <person name="Yang H.P."/>
            <person name="Yang S.P."/>
            <person name="Yorke J.A."/>
            <person name="Yoshida K."/>
            <person name="Zdobnov E."/>
            <person name="Zhang P."/>
            <person name="Zhang Y."/>
            <person name="Zimin A.V."/>
            <person name="Baldwin J."/>
            <person name="Abdouelleil A."/>
            <person name="Abdulkadir J."/>
            <person name="Abebe A."/>
            <person name="Abera B."/>
            <person name="Abreu J."/>
            <person name="Acer S.C."/>
            <person name="Aftuck L."/>
            <person name="Alexander A."/>
            <person name="An P."/>
            <person name="Anderson E."/>
            <person name="Anderson S."/>
            <person name="Arachi H."/>
            <person name="Azer M."/>
            <person name="Bachantsang P."/>
            <person name="Barry A."/>
            <person name="Bayul T."/>
            <person name="Berlin A."/>
            <person name="Bessette D."/>
            <person name="Bloom T."/>
            <person name="Blye J."/>
            <person name="Boguslavskiy L."/>
            <person name="Bonnet C."/>
            <person name="Boukhgalter B."/>
            <person name="Bourzgui I."/>
            <person name="Brown A."/>
            <person name="Cahill P."/>
            <person name="Channer S."/>
            <person name="Cheshatsang Y."/>
            <person name="Chuda L."/>
            <person name="Citroen M."/>
            <person name="Collymore A."/>
            <person name="Cooke P."/>
            <person name="Costello M."/>
            <person name="D'Aco K."/>
            <person name="Daza R."/>
            <person name="De Haan G."/>
            <person name="DeGray S."/>
            <person name="DeMaso C."/>
            <person name="Dhargay N."/>
            <person name="Dooley K."/>
            <person name="Dooley E."/>
            <person name="Doricent M."/>
            <person name="Dorje P."/>
            <person name="Dorjee K."/>
            <person name="Dupes A."/>
            <person name="Elong R."/>
            <person name="Falk J."/>
            <person name="Farina A."/>
            <person name="Faro S."/>
            <person name="Ferguson D."/>
            <person name="Fisher S."/>
            <person name="Foley C.D."/>
            <person name="Franke A."/>
            <person name="Friedrich D."/>
            <person name="Gadbois L."/>
            <person name="Gearin G."/>
            <person name="Gearin C.R."/>
            <person name="Giannoukos G."/>
            <person name="Goode T."/>
            <person name="Graham J."/>
            <person name="Grandbois E."/>
            <person name="Grewal S."/>
            <person name="Gyaltsen K."/>
            <person name="Hafez N."/>
            <person name="Hagos B."/>
            <person name="Hall J."/>
            <person name="Henson C."/>
            <person name="Hollinger A."/>
            <person name="Honan T."/>
            <person name="Huard M.D."/>
            <person name="Hughes L."/>
            <person name="Hurhula B."/>
            <person name="Husby M.E."/>
            <person name="Kamat A."/>
            <person name="Kanga B."/>
            <person name="Kashin S."/>
            <person name="Khazanovich D."/>
            <person name="Kisner P."/>
            <person name="Lance K."/>
            <person name="Lara M."/>
            <person name="Lee W."/>
            <person name="Lennon N."/>
            <person name="Letendre F."/>
            <person name="LeVine R."/>
            <person name="Lipovsky A."/>
            <person name="Liu X."/>
            <person name="Liu J."/>
            <person name="Liu S."/>
            <person name="Lokyitsang T."/>
            <person name="Lokyitsang Y."/>
            <person name="Lubonja R."/>
            <person name="Lui A."/>
            <person name="MacDonald P."/>
            <person name="Magnisalis V."/>
            <person name="Maru K."/>
            <person name="Matthews C."/>
            <person name="McCusker W."/>
            <person name="McDonough S."/>
            <person name="Mehta T."/>
            <person name="Meldrim J."/>
            <person name="Meneus L."/>
            <person name="Mihai O."/>
            <person name="Mihalev A."/>
            <person name="Mihova T."/>
            <person name="Mittelman R."/>
            <person name="Mlenga V."/>
            <person name="Montmayeur A."/>
            <person name="Mulrain L."/>
            <person name="Navidi A."/>
            <person name="Naylor J."/>
            <person name="Negash T."/>
            <person name="Nguyen T."/>
            <person name="Nguyen N."/>
            <person name="Nicol R."/>
            <person name="Norbu C."/>
            <person name="Norbu N."/>
            <person name="Novod N."/>
            <person name="O'Neill B."/>
            <person name="Osman S."/>
            <person name="Markiewicz E."/>
            <person name="Oyono O.L."/>
            <person name="Patti C."/>
            <person name="Phunkhang P."/>
            <person name="Pierre F."/>
            <person name="Priest M."/>
            <person name="Raghuraman S."/>
            <person name="Rege F."/>
            <person name="Reyes R."/>
            <person name="Rise C."/>
            <person name="Rogov P."/>
            <person name="Ross K."/>
            <person name="Ryan E."/>
            <person name="Settipalli S."/>
            <person name="Shea T."/>
            <person name="Sherpa N."/>
            <person name="Shi L."/>
            <person name="Shih D."/>
            <person name="Sparrow T."/>
            <person name="Spaulding J."/>
            <person name="Stalker J."/>
            <person name="Stange-Thomann N."/>
            <person name="Stavropoulos S."/>
            <person name="Stone C."/>
            <person name="Strader C."/>
            <person name="Tesfaye S."/>
            <person name="Thomson T."/>
            <person name="Thoulutsang Y."/>
            <person name="Thoulutsang D."/>
            <person name="Topham K."/>
            <person name="Topping I."/>
            <person name="Tsamla T."/>
            <person name="Vassiliev H."/>
            <person name="Vo A."/>
            <person name="Wangchuk T."/>
            <person name="Wangdi T."/>
            <person name="Weiand M."/>
            <person name="Wilkinson J."/>
            <person name="Wilson A."/>
            <person name="Yadav S."/>
            <person name="Young G."/>
            <person name="Yu Q."/>
            <person name="Zembek L."/>
            <person name="Zhong D."/>
            <person name="Zimmer A."/>
            <person name="Zwirko Z."/>
            <person name="Jaffe D.B."/>
            <person name="Alvarez P."/>
            <person name="Brockman W."/>
            <person name="Butler J."/>
            <person name="Chin C."/>
            <person name="Gnerre S."/>
            <person name="Grabherr M."/>
            <person name="Kleber M."/>
            <person name="Mauceli E."/>
            <person name="MacCallum I."/>
        </authorList>
    </citation>
    <scope>NUCLEOTIDE SEQUENCE [LARGE SCALE GENOMIC DNA]</scope>
    <source>
        <strain evidence="16 17">TSC#14021-0224.01</strain>
    </source>
</reference>
<comment type="similarity">
    <text evidence="4">Belongs to the P4HA family.</text>
</comment>
<comment type="subcellular location">
    <subcellularLocation>
        <location evidence="3">Endoplasmic reticulum lumen</location>
    </subcellularLocation>
</comment>
<accession>B3P580</accession>
<name>B3P580_DROER</name>
<evidence type="ECO:0000256" key="13">
    <source>
        <dbReference type="SAM" id="Coils"/>
    </source>
</evidence>
<organism evidence="16 17">
    <name type="scientific">Drosophila erecta</name>
    <name type="common">Fruit fly</name>
    <dbReference type="NCBI Taxonomy" id="7220"/>
    <lineage>
        <taxon>Eukaryota</taxon>
        <taxon>Metazoa</taxon>
        <taxon>Ecdysozoa</taxon>
        <taxon>Arthropoda</taxon>
        <taxon>Hexapoda</taxon>
        <taxon>Insecta</taxon>
        <taxon>Pterygota</taxon>
        <taxon>Neoptera</taxon>
        <taxon>Endopterygota</taxon>
        <taxon>Diptera</taxon>
        <taxon>Brachycera</taxon>
        <taxon>Muscomorpha</taxon>
        <taxon>Ephydroidea</taxon>
        <taxon>Drosophilidae</taxon>
        <taxon>Drosophila</taxon>
        <taxon>Sophophora</taxon>
    </lineage>
</organism>
<evidence type="ECO:0000313" key="17">
    <source>
        <dbReference type="Proteomes" id="UP000008711"/>
    </source>
</evidence>
<sequence>MKDRQCLYFGIFQLIMWAGVANGEFYSSVDSMHELAQVEEELLNATRSYLESQQKQLDFYRRYVEQLKREHEWATTQSKLDEYLGHPLHAFRLIKRLVQDWDALILEPIVDNDAREEFSAHVEALGTVFGYPDQSELQGAVKGLARLQAVYNLTASHLADGVINGVSYGSDLRWRECYEIGVQLFDLGEYQRSLEWLQVAVMLLQNSPEKEEDVEHYLSDIREYASMANFELGNPKKAGILLNQILESQPTHSAQQTRKYLESRALGKIDQETNPTWLANYTMLCQGRRLPEERSADPLKCYLDGKRHAYFTLAPLQVEPVHLDPDINVYHGMLSANQILSILDEAEKMQMFRSAVSGNGGNSTVKDLRVSQQTWLDYKSAVMKSVGRINELVSGFDMAGAEYMQVANYGVGGQYEPHPDYFGVNLPVEFKGDRISTSMFYLSDVEQGGYTVFPKLNVFLPPVSGALVMWHNLHRSLDVDARTLHAGCPVIVGSKRIGNIWVHSGYQEFRRPCHLTSDSYKSAGYQN</sequence>
<evidence type="ECO:0000256" key="14">
    <source>
        <dbReference type="SAM" id="SignalP"/>
    </source>
</evidence>
<dbReference type="PANTHER" id="PTHR10869:SF244">
    <property type="entry name" value="PROLYL 4-HYDROXYLASE SUBUNIT ALPHA-2"/>
    <property type="match status" value="1"/>
</dbReference>
<keyword evidence="10" id="KW-0560">Oxidoreductase</keyword>
<dbReference type="InterPro" id="IPR005123">
    <property type="entry name" value="Oxoglu/Fe-dep_dioxygenase_dom"/>
</dbReference>
<dbReference type="OMA" id="YFEVNLP"/>
<evidence type="ECO:0000313" key="16">
    <source>
        <dbReference type="EMBL" id="EDV53063.1"/>
    </source>
</evidence>
<dbReference type="InterPro" id="IPR013547">
    <property type="entry name" value="P4H_N"/>
</dbReference>
<dbReference type="SUPFAM" id="SSF48452">
    <property type="entry name" value="TPR-like"/>
    <property type="match status" value="1"/>
</dbReference>
<feature type="domain" description="Fe2OG dioxygenase" evidence="15">
    <location>
        <begin position="400"/>
        <end position="504"/>
    </location>
</feature>
<keyword evidence="7" id="KW-0256">Endoplasmic reticulum</keyword>
<dbReference type="Pfam" id="PF13640">
    <property type="entry name" value="2OG-FeII_Oxy_3"/>
    <property type="match status" value="1"/>
</dbReference>
<proteinExistence type="inferred from homology"/>
<dbReference type="eggNOG" id="KOG1591">
    <property type="taxonomic scope" value="Eukaryota"/>
</dbReference>
<dbReference type="PROSITE" id="PS51471">
    <property type="entry name" value="FE2OG_OXY"/>
    <property type="match status" value="1"/>
</dbReference>
<keyword evidence="9" id="KW-0223">Dioxygenase</keyword>
<dbReference type="GO" id="GO:0005788">
    <property type="term" value="C:endoplasmic reticulum lumen"/>
    <property type="evidence" value="ECO:0007669"/>
    <property type="project" value="UniProtKB-SubCell"/>
</dbReference>
<dbReference type="EC" id="1.14.11.2" evidence="5"/>
<dbReference type="Gene3D" id="1.25.40.10">
    <property type="entry name" value="Tetratricopeptide repeat domain"/>
    <property type="match status" value="1"/>
</dbReference>
<dbReference type="GO" id="GO:0007435">
    <property type="term" value="P:salivary gland morphogenesis"/>
    <property type="evidence" value="ECO:0007669"/>
    <property type="project" value="EnsemblMetazoa"/>
</dbReference>
<comment type="cofactor">
    <cofactor evidence="1">
        <name>L-ascorbate</name>
        <dbReference type="ChEBI" id="CHEBI:38290"/>
    </cofactor>
</comment>
<dbReference type="Gene3D" id="6.10.140.1460">
    <property type="match status" value="1"/>
</dbReference>
<evidence type="ECO:0000256" key="7">
    <source>
        <dbReference type="ARBA" id="ARBA00022824"/>
    </source>
</evidence>
<dbReference type="SMART" id="SM00702">
    <property type="entry name" value="P4Hc"/>
    <property type="match status" value="1"/>
</dbReference>
<dbReference type="GO" id="GO:0031418">
    <property type="term" value="F:L-ascorbic acid binding"/>
    <property type="evidence" value="ECO:0007669"/>
    <property type="project" value="UniProtKB-KW"/>
</dbReference>
<evidence type="ECO:0000256" key="11">
    <source>
        <dbReference type="ARBA" id="ARBA00023004"/>
    </source>
</evidence>
<evidence type="ECO:0000256" key="1">
    <source>
        <dbReference type="ARBA" id="ARBA00001961"/>
    </source>
</evidence>
<evidence type="ECO:0000256" key="2">
    <source>
        <dbReference type="ARBA" id="ARBA00002035"/>
    </source>
</evidence>
<protein>
    <recommendedName>
        <fullName evidence="5">procollagen-proline 4-dioxygenase</fullName>
        <ecNumber evidence="5">1.14.11.2</ecNumber>
    </recommendedName>
</protein>
<evidence type="ECO:0000256" key="5">
    <source>
        <dbReference type="ARBA" id="ARBA00012269"/>
    </source>
</evidence>
<comment type="function">
    <text evidence="2">Catalyzes the post-translational formation of 4-hydroxyproline in -Xaa-Pro-Gly- sequences in collagens and other proteins.</text>
</comment>
<dbReference type="Proteomes" id="UP000008711">
    <property type="component" value="Unassembled WGS sequence"/>
</dbReference>